<organism evidence="1">
    <name type="scientific">viral metagenome</name>
    <dbReference type="NCBI Taxonomy" id="1070528"/>
    <lineage>
        <taxon>unclassified sequences</taxon>
        <taxon>metagenomes</taxon>
        <taxon>organismal metagenomes</taxon>
    </lineage>
</organism>
<reference evidence="1" key="1">
    <citation type="journal article" date="2020" name="Nature">
        <title>Giant virus diversity and host interactions through global metagenomics.</title>
        <authorList>
            <person name="Schulz F."/>
            <person name="Roux S."/>
            <person name="Paez-Espino D."/>
            <person name="Jungbluth S."/>
            <person name="Walsh D.A."/>
            <person name="Denef V.J."/>
            <person name="McMahon K.D."/>
            <person name="Konstantinidis K.T."/>
            <person name="Eloe-Fadrosh E.A."/>
            <person name="Kyrpides N.C."/>
            <person name="Woyke T."/>
        </authorList>
    </citation>
    <scope>NUCLEOTIDE SEQUENCE</scope>
    <source>
        <strain evidence="1">GVMAG-M-3300026093-6</strain>
    </source>
</reference>
<protein>
    <submittedName>
        <fullName evidence="1">Uncharacterized protein</fullName>
    </submittedName>
</protein>
<sequence length="141" mass="17063">MYNYLFYKKNDLCVIEDWNKDVHGSSGEKQFDNFLKAKKLVYTSVNDEYDINSYPNNIDFIENWSYMIQNIFPTHLTKPYIALADVYIFNNYCFAIDKTKYIIKIQLIWKKYYKNLIKKINIAKKPNSIIYRELYGKYPDK</sequence>
<dbReference type="AlphaFoldDB" id="A0A6C0JEK2"/>
<accession>A0A6C0JEK2</accession>
<dbReference type="EMBL" id="MN740373">
    <property type="protein sequence ID" value="QHU03260.1"/>
    <property type="molecule type" value="Genomic_DNA"/>
</dbReference>
<evidence type="ECO:0000313" key="1">
    <source>
        <dbReference type="EMBL" id="QHU03260.1"/>
    </source>
</evidence>
<name>A0A6C0JEK2_9ZZZZ</name>
<proteinExistence type="predicted"/>